<proteinExistence type="predicted"/>
<name>A0A9K3ILB0_HELAN</name>
<dbReference type="EMBL" id="MNCJ02000322">
    <property type="protein sequence ID" value="KAF5798873.1"/>
    <property type="molecule type" value="Genomic_DNA"/>
</dbReference>
<organism evidence="1 2">
    <name type="scientific">Helianthus annuus</name>
    <name type="common">Common sunflower</name>
    <dbReference type="NCBI Taxonomy" id="4232"/>
    <lineage>
        <taxon>Eukaryota</taxon>
        <taxon>Viridiplantae</taxon>
        <taxon>Streptophyta</taxon>
        <taxon>Embryophyta</taxon>
        <taxon>Tracheophyta</taxon>
        <taxon>Spermatophyta</taxon>
        <taxon>Magnoliopsida</taxon>
        <taxon>eudicotyledons</taxon>
        <taxon>Gunneridae</taxon>
        <taxon>Pentapetalae</taxon>
        <taxon>asterids</taxon>
        <taxon>campanulids</taxon>
        <taxon>Asterales</taxon>
        <taxon>Asteraceae</taxon>
        <taxon>Asteroideae</taxon>
        <taxon>Heliantheae alliance</taxon>
        <taxon>Heliantheae</taxon>
        <taxon>Helianthus</taxon>
    </lineage>
</organism>
<dbReference type="Gramene" id="mRNA:HanXRQr2_Chr07g0298031">
    <property type="protein sequence ID" value="mRNA:HanXRQr2_Chr07g0298031"/>
    <property type="gene ID" value="HanXRQr2_Chr07g0298031"/>
</dbReference>
<dbReference type="AlphaFoldDB" id="A0A9K3ILB0"/>
<keyword evidence="2" id="KW-1185">Reference proteome</keyword>
<accession>A0A9K3ILB0</accession>
<evidence type="ECO:0000313" key="2">
    <source>
        <dbReference type="Proteomes" id="UP000215914"/>
    </source>
</evidence>
<reference evidence="1" key="2">
    <citation type="submission" date="2020-06" db="EMBL/GenBank/DDBJ databases">
        <title>Helianthus annuus Genome sequencing and assembly Release 2.</title>
        <authorList>
            <person name="Gouzy J."/>
            <person name="Langlade N."/>
            <person name="Munos S."/>
        </authorList>
    </citation>
    <scope>NUCLEOTIDE SEQUENCE</scope>
    <source>
        <tissue evidence="1">Leaves</tissue>
    </source>
</reference>
<sequence length="87" mass="10006">MTFLDGFSFYSILLHNAPHPHYTRFRKTRLDCHMTQNAQRWGHYWCLPLHMIIWGEGGGGGISLWVLTIAEQVSISFDGELGTYACF</sequence>
<gene>
    <name evidence="1" type="ORF">HanXRQr2_Chr07g0298031</name>
</gene>
<evidence type="ECO:0000313" key="1">
    <source>
        <dbReference type="EMBL" id="KAF5798873.1"/>
    </source>
</evidence>
<comment type="caution">
    <text evidence="1">The sequence shown here is derived from an EMBL/GenBank/DDBJ whole genome shotgun (WGS) entry which is preliminary data.</text>
</comment>
<dbReference type="Proteomes" id="UP000215914">
    <property type="component" value="Unassembled WGS sequence"/>
</dbReference>
<reference evidence="1" key="1">
    <citation type="journal article" date="2017" name="Nature">
        <title>The sunflower genome provides insights into oil metabolism, flowering and Asterid evolution.</title>
        <authorList>
            <person name="Badouin H."/>
            <person name="Gouzy J."/>
            <person name="Grassa C.J."/>
            <person name="Murat F."/>
            <person name="Staton S.E."/>
            <person name="Cottret L."/>
            <person name="Lelandais-Briere C."/>
            <person name="Owens G.L."/>
            <person name="Carrere S."/>
            <person name="Mayjonade B."/>
            <person name="Legrand L."/>
            <person name="Gill N."/>
            <person name="Kane N.C."/>
            <person name="Bowers J.E."/>
            <person name="Hubner S."/>
            <person name="Bellec A."/>
            <person name="Berard A."/>
            <person name="Berges H."/>
            <person name="Blanchet N."/>
            <person name="Boniface M.C."/>
            <person name="Brunel D."/>
            <person name="Catrice O."/>
            <person name="Chaidir N."/>
            <person name="Claudel C."/>
            <person name="Donnadieu C."/>
            <person name="Faraut T."/>
            <person name="Fievet G."/>
            <person name="Helmstetter N."/>
            <person name="King M."/>
            <person name="Knapp S.J."/>
            <person name="Lai Z."/>
            <person name="Le Paslier M.C."/>
            <person name="Lippi Y."/>
            <person name="Lorenzon L."/>
            <person name="Mandel J.R."/>
            <person name="Marage G."/>
            <person name="Marchand G."/>
            <person name="Marquand E."/>
            <person name="Bret-Mestries E."/>
            <person name="Morien E."/>
            <person name="Nambeesan S."/>
            <person name="Nguyen T."/>
            <person name="Pegot-Espagnet P."/>
            <person name="Pouilly N."/>
            <person name="Raftis F."/>
            <person name="Sallet E."/>
            <person name="Schiex T."/>
            <person name="Thomas J."/>
            <person name="Vandecasteele C."/>
            <person name="Vares D."/>
            <person name="Vear F."/>
            <person name="Vautrin S."/>
            <person name="Crespi M."/>
            <person name="Mangin B."/>
            <person name="Burke J.M."/>
            <person name="Salse J."/>
            <person name="Munos S."/>
            <person name="Vincourt P."/>
            <person name="Rieseberg L.H."/>
            <person name="Langlade N.B."/>
        </authorList>
    </citation>
    <scope>NUCLEOTIDE SEQUENCE</scope>
    <source>
        <tissue evidence="1">Leaves</tissue>
    </source>
</reference>
<protein>
    <submittedName>
        <fullName evidence="1">Uncharacterized protein</fullName>
    </submittedName>
</protein>